<dbReference type="Pfam" id="PF00672">
    <property type="entry name" value="HAMP"/>
    <property type="match status" value="1"/>
</dbReference>
<keyword evidence="6 8" id="KW-0807">Transducer</keyword>
<feature type="transmembrane region" description="Helical" evidence="10">
    <location>
        <begin position="9"/>
        <end position="30"/>
    </location>
</feature>
<dbReference type="InterPro" id="IPR004089">
    <property type="entry name" value="MCPsignal_dom"/>
</dbReference>
<dbReference type="InterPro" id="IPR033480">
    <property type="entry name" value="sCache_2"/>
</dbReference>
<dbReference type="CDD" id="cd06225">
    <property type="entry name" value="HAMP"/>
    <property type="match status" value="1"/>
</dbReference>
<keyword evidence="2" id="KW-1003">Cell membrane</keyword>
<keyword evidence="4 10" id="KW-1133">Transmembrane helix</keyword>
<evidence type="ECO:0000256" key="3">
    <source>
        <dbReference type="ARBA" id="ARBA00022692"/>
    </source>
</evidence>
<evidence type="ECO:0000313" key="14">
    <source>
        <dbReference type="Proteomes" id="UP000287823"/>
    </source>
</evidence>
<dbReference type="PANTHER" id="PTHR32089">
    <property type="entry name" value="METHYL-ACCEPTING CHEMOTAXIS PROTEIN MCPB"/>
    <property type="match status" value="1"/>
</dbReference>
<dbReference type="Proteomes" id="UP000287823">
    <property type="component" value="Unassembled WGS sequence"/>
</dbReference>
<evidence type="ECO:0000256" key="10">
    <source>
        <dbReference type="SAM" id="Phobius"/>
    </source>
</evidence>
<dbReference type="CDD" id="cd11386">
    <property type="entry name" value="MCP_signal"/>
    <property type="match status" value="1"/>
</dbReference>
<feature type="transmembrane region" description="Helical" evidence="10">
    <location>
        <begin position="207"/>
        <end position="229"/>
    </location>
</feature>
<protein>
    <submittedName>
        <fullName evidence="13">Methyl-accepting chemotaxis protein</fullName>
    </submittedName>
</protein>
<dbReference type="GO" id="GO:0006935">
    <property type="term" value="P:chemotaxis"/>
    <property type="evidence" value="ECO:0007669"/>
    <property type="project" value="UniProtKB-ARBA"/>
</dbReference>
<dbReference type="PROSITE" id="PS50111">
    <property type="entry name" value="CHEMOTAXIS_TRANSDUC_2"/>
    <property type="match status" value="1"/>
</dbReference>
<dbReference type="RefSeq" id="WP_126798174.1">
    <property type="nucleotide sequence ID" value="NZ_PIPO01000002.1"/>
</dbReference>
<comment type="subcellular location">
    <subcellularLocation>
        <location evidence="1">Cell membrane</location>
        <topology evidence="1">Multi-pass membrane protein</topology>
    </subcellularLocation>
</comment>
<feature type="domain" description="HAMP" evidence="12">
    <location>
        <begin position="231"/>
        <end position="285"/>
    </location>
</feature>
<evidence type="ECO:0000256" key="4">
    <source>
        <dbReference type="ARBA" id="ARBA00022989"/>
    </source>
</evidence>
<evidence type="ECO:0000256" key="6">
    <source>
        <dbReference type="ARBA" id="ARBA00023224"/>
    </source>
</evidence>
<keyword evidence="5 10" id="KW-0472">Membrane</keyword>
<evidence type="ECO:0000256" key="7">
    <source>
        <dbReference type="ARBA" id="ARBA00029447"/>
    </source>
</evidence>
<comment type="caution">
    <text evidence="13">The sequence shown here is derived from an EMBL/GenBank/DDBJ whole genome shotgun (WGS) entry which is preliminary data.</text>
</comment>
<reference evidence="13 14" key="1">
    <citation type="journal article" date="2011" name="Front. Microbiol.">
        <title>Genomic signatures of strain selection and enhancement in Bacillus atrophaeus var. globigii, a historical biowarfare simulant.</title>
        <authorList>
            <person name="Gibbons H.S."/>
            <person name="Broomall S.M."/>
            <person name="McNew L.A."/>
            <person name="Daligault H."/>
            <person name="Chapman C."/>
            <person name="Bruce D."/>
            <person name="Karavis M."/>
            <person name="Krepps M."/>
            <person name="McGregor P.A."/>
            <person name="Hong C."/>
            <person name="Park K.H."/>
            <person name="Akmal A."/>
            <person name="Feldman A."/>
            <person name="Lin J.S."/>
            <person name="Chang W.E."/>
            <person name="Higgs B.W."/>
            <person name="Demirev P."/>
            <person name="Lindquist J."/>
            <person name="Liem A."/>
            <person name="Fochler E."/>
            <person name="Read T.D."/>
            <person name="Tapia R."/>
            <person name="Johnson S."/>
            <person name="Bishop-Lilly K.A."/>
            <person name="Detter C."/>
            <person name="Han C."/>
            <person name="Sozhamannan S."/>
            <person name="Rosenzweig C.N."/>
            <person name="Skowronski E.W."/>
        </authorList>
    </citation>
    <scope>NUCLEOTIDE SEQUENCE [LARGE SCALE GENOMIC DNA]</scope>
    <source>
        <strain evidence="13 14">Y4G10-17</strain>
    </source>
</reference>
<dbReference type="EMBL" id="PIPO01000002">
    <property type="protein sequence ID" value="RUO33595.1"/>
    <property type="molecule type" value="Genomic_DNA"/>
</dbReference>
<dbReference type="Gene3D" id="3.30.450.20">
    <property type="entry name" value="PAS domain"/>
    <property type="match status" value="1"/>
</dbReference>
<name>A0A432WIM8_9GAMM</name>
<keyword evidence="14" id="KW-1185">Reference proteome</keyword>
<dbReference type="SUPFAM" id="SSF58104">
    <property type="entry name" value="Methyl-accepting chemotaxis protein (MCP) signaling domain"/>
    <property type="match status" value="1"/>
</dbReference>
<keyword evidence="3 10" id="KW-0812">Transmembrane</keyword>
<dbReference type="PANTHER" id="PTHR32089:SF119">
    <property type="entry name" value="METHYL-ACCEPTING CHEMOTAXIS PROTEIN CTPL"/>
    <property type="match status" value="1"/>
</dbReference>
<evidence type="ECO:0000256" key="9">
    <source>
        <dbReference type="SAM" id="Coils"/>
    </source>
</evidence>
<dbReference type="Gene3D" id="1.10.287.950">
    <property type="entry name" value="Methyl-accepting chemotaxis protein"/>
    <property type="match status" value="1"/>
</dbReference>
<comment type="similarity">
    <text evidence="7">Belongs to the methyl-accepting chemotaxis (MCP) protein family.</text>
</comment>
<dbReference type="GO" id="GO:0007165">
    <property type="term" value="P:signal transduction"/>
    <property type="evidence" value="ECO:0007669"/>
    <property type="project" value="UniProtKB-KW"/>
</dbReference>
<dbReference type="AlphaFoldDB" id="A0A432WIM8"/>
<gene>
    <name evidence="13" type="ORF">CWE14_03780</name>
</gene>
<evidence type="ECO:0000259" key="12">
    <source>
        <dbReference type="PROSITE" id="PS50885"/>
    </source>
</evidence>
<evidence type="ECO:0000256" key="5">
    <source>
        <dbReference type="ARBA" id="ARBA00023136"/>
    </source>
</evidence>
<dbReference type="SMART" id="SM00283">
    <property type="entry name" value="MA"/>
    <property type="match status" value="1"/>
</dbReference>
<evidence type="ECO:0000256" key="2">
    <source>
        <dbReference type="ARBA" id="ARBA00022475"/>
    </source>
</evidence>
<evidence type="ECO:0000259" key="11">
    <source>
        <dbReference type="PROSITE" id="PS50111"/>
    </source>
</evidence>
<accession>A0A432WIM8</accession>
<evidence type="ECO:0000256" key="1">
    <source>
        <dbReference type="ARBA" id="ARBA00004651"/>
    </source>
</evidence>
<dbReference type="InterPro" id="IPR003660">
    <property type="entry name" value="HAMP_dom"/>
</dbReference>
<dbReference type="SMART" id="SM00304">
    <property type="entry name" value="HAMP"/>
    <property type="match status" value="1"/>
</dbReference>
<dbReference type="PROSITE" id="PS50885">
    <property type="entry name" value="HAMP"/>
    <property type="match status" value="1"/>
</dbReference>
<proteinExistence type="inferred from homology"/>
<organism evidence="13 14">
    <name type="scientific">Aliidiomarina soli</name>
    <dbReference type="NCBI Taxonomy" id="1928574"/>
    <lineage>
        <taxon>Bacteria</taxon>
        <taxon>Pseudomonadati</taxon>
        <taxon>Pseudomonadota</taxon>
        <taxon>Gammaproteobacteria</taxon>
        <taxon>Alteromonadales</taxon>
        <taxon>Idiomarinaceae</taxon>
        <taxon>Aliidiomarina</taxon>
    </lineage>
</organism>
<dbReference type="Pfam" id="PF00015">
    <property type="entry name" value="MCPsignal"/>
    <property type="match status" value="1"/>
</dbReference>
<dbReference type="FunFam" id="1.10.287.950:FF:000001">
    <property type="entry name" value="Methyl-accepting chemotaxis sensory transducer"/>
    <property type="match status" value="1"/>
</dbReference>
<feature type="domain" description="Methyl-accepting transducer" evidence="11">
    <location>
        <begin position="290"/>
        <end position="526"/>
    </location>
</feature>
<dbReference type="GO" id="GO:0005886">
    <property type="term" value="C:plasma membrane"/>
    <property type="evidence" value="ECO:0007669"/>
    <property type="project" value="UniProtKB-SubCell"/>
</dbReference>
<feature type="coiled-coil region" evidence="9">
    <location>
        <begin position="315"/>
        <end position="360"/>
    </location>
</feature>
<dbReference type="Pfam" id="PF17200">
    <property type="entry name" value="sCache_2"/>
    <property type="match status" value="1"/>
</dbReference>
<keyword evidence="9" id="KW-0175">Coiled coil</keyword>
<evidence type="ECO:0000313" key="13">
    <source>
        <dbReference type="EMBL" id="RUO33595.1"/>
    </source>
</evidence>
<evidence type="ECO:0000256" key="8">
    <source>
        <dbReference type="PROSITE-ProRule" id="PRU00284"/>
    </source>
</evidence>
<dbReference type="SMART" id="SM01049">
    <property type="entry name" value="Cache_2"/>
    <property type="match status" value="1"/>
</dbReference>
<sequence>MSLSIQQRVLALALIPPVLIAAMVTFYNFYQARHMGEQTVADFAGQMEGDRRAEVRNYLQLAISSIQHLVVADDGSNTAQLQEQAKTVLRSLRFDDAGDVGYVFVYDQQGVSVAHGVNQALEGRNLRDFQDPNGVYLIQELIAAAERGGDYVEYGWENSNGNIGPKLGYADLVEKWNWVVGTGFWIEGLQAQVDATAQRVDNAVTEAFISTLVASIIAVLIIAAVAFYVSRGITRPLKTTVTAMNDISQGDGDLTRRITVEQEDELGQLATSFNRFADDVGNMVMTIRDSSGAMNEASVKLNRVLSETRQGVTRQQEESEQVATAINELAAASQEVARSAQQASTAASQAEELVQSANSQLHSAVEVIHGLADQVAAGTNAVDQLNEQSKQIGSVLDVIRNIAEQTNLLALNAAIESARAGEAGRGFAVVADEVRTLASRTQASTHEIQAMIEQVQQGTSQVTGIMEAIEQGSSTSVAQASEVESALADVLQAVNTINTQNAQIATAAEEQTSVSETINQNMTTIVDIANQTADGTRQATSYMEELADTAGQLEKNVSRYQV</sequence>